<proteinExistence type="predicted"/>
<evidence type="ECO:0000313" key="1">
    <source>
        <dbReference type="EMBL" id="GIQ92769.1"/>
    </source>
</evidence>
<feature type="non-terminal residue" evidence="1">
    <location>
        <position position="46"/>
    </location>
</feature>
<protein>
    <submittedName>
        <fullName evidence="1">Uncharacterized protein</fullName>
    </submittedName>
</protein>
<comment type="caution">
    <text evidence="1">The sequence shown here is derived from an EMBL/GenBank/DDBJ whole genome shotgun (WGS) entry which is preliminary data.</text>
</comment>
<dbReference type="AlphaFoldDB" id="A0A9K3DC42"/>
<evidence type="ECO:0000313" key="2">
    <source>
        <dbReference type="Proteomes" id="UP000265618"/>
    </source>
</evidence>
<name>A0A9K3DC42_9EUKA</name>
<organism evidence="1 2">
    <name type="scientific">Kipferlia bialata</name>
    <dbReference type="NCBI Taxonomy" id="797122"/>
    <lineage>
        <taxon>Eukaryota</taxon>
        <taxon>Metamonada</taxon>
        <taxon>Carpediemonas-like organisms</taxon>
        <taxon>Kipferlia</taxon>
    </lineage>
</organism>
<keyword evidence="2" id="KW-1185">Reference proteome</keyword>
<reference evidence="1 2" key="1">
    <citation type="journal article" date="2018" name="PLoS ONE">
        <title>The draft genome of Kipferlia bialata reveals reductive genome evolution in fornicate parasites.</title>
        <authorList>
            <person name="Tanifuji G."/>
            <person name="Takabayashi S."/>
            <person name="Kume K."/>
            <person name="Takagi M."/>
            <person name="Nakayama T."/>
            <person name="Kamikawa R."/>
            <person name="Inagaki Y."/>
            <person name="Hashimoto T."/>
        </authorList>
    </citation>
    <scope>NUCLEOTIDE SEQUENCE [LARGE SCALE GENOMIC DNA]</scope>
    <source>
        <strain evidence="1">NY0173</strain>
    </source>
</reference>
<feature type="non-terminal residue" evidence="1">
    <location>
        <position position="1"/>
    </location>
</feature>
<sequence>AGSASAAEALSFSGSVEYSYPFYWPQTGRFRIPPALATDGQTCILA</sequence>
<dbReference type="EMBL" id="BDIP01010507">
    <property type="protein sequence ID" value="GIQ92769.1"/>
    <property type="molecule type" value="Genomic_DNA"/>
</dbReference>
<dbReference type="Proteomes" id="UP000265618">
    <property type="component" value="Unassembled WGS sequence"/>
</dbReference>
<accession>A0A9K3DC42</accession>
<gene>
    <name evidence="1" type="ORF">KIPB_016732</name>
</gene>